<dbReference type="Proteomes" id="UP000391834">
    <property type="component" value="Unassembled WGS sequence"/>
</dbReference>
<keyword evidence="1" id="KW-0472">Membrane</keyword>
<organism evidence="3 4">
    <name type="scientific">Prolixibacter bellariivorans</name>
    <dbReference type="NCBI Taxonomy" id="314319"/>
    <lineage>
        <taxon>Bacteria</taxon>
        <taxon>Pseudomonadati</taxon>
        <taxon>Bacteroidota</taxon>
        <taxon>Bacteroidia</taxon>
        <taxon>Marinilabiliales</taxon>
        <taxon>Prolixibacteraceae</taxon>
        <taxon>Prolixibacter</taxon>
    </lineage>
</organism>
<reference evidence="3 4" key="1">
    <citation type="submission" date="2019-10" db="EMBL/GenBank/DDBJ databases">
        <title>Prolixibacter strains distinguished by the presence of nitrate reductase genes were adept at nitrate-dependent anaerobic corrosion of metallic iron and carbon steel.</title>
        <authorList>
            <person name="Iino T."/>
            <person name="Shono N."/>
            <person name="Ito K."/>
            <person name="Nakamura R."/>
            <person name="Sueoka K."/>
            <person name="Harayama S."/>
            <person name="Ohkuma M."/>
        </authorList>
    </citation>
    <scope>NUCLEOTIDE SEQUENCE [LARGE SCALE GENOMIC DNA]</scope>
    <source>
        <strain evidence="3 4">JCM 13498</strain>
    </source>
</reference>
<dbReference type="EMBL" id="BLAX01000001">
    <property type="protein sequence ID" value="GET34990.1"/>
    <property type="molecule type" value="Genomic_DNA"/>
</dbReference>
<keyword evidence="4" id="KW-1185">Reference proteome</keyword>
<dbReference type="RefSeq" id="WP_025865705.1">
    <property type="nucleotide sequence ID" value="NZ_BLAX01000001.1"/>
</dbReference>
<feature type="domain" description="Carboxymuconolactone decarboxylase-like" evidence="2">
    <location>
        <begin position="21"/>
        <end position="83"/>
    </location>
</feature>
<evidence type="ECO:0000256" key="1">
    <source>
        <dbReference type="SAM" id="Phobius"/>
    </source>
</evidence>
<feature type="transmembrane region" description="Helical" evidence="1">
    <location>
        <begin position="163"/>
        <end position="184"/>
    </location>
</feature>
<evidence type="ECO:0000259" key="2">
    <source>
        <dbReference type="Pfam" id="PF02627"/>
    </source>
</evidence>
<dbReference type="Pfam" id="PF02627">
    <property type="entry name" value="CMD"/>
    <property type="match status" value="1"/>
</dbReference>
<dbReference type="AlphaFoldDB" id="A0A5M4B4I4"/>
<dbReference type="InterPro" id="IPR029032">
    <property type="entry name" value="AhpD-like"/>
</dbReference>
<protein>
    <recommendedName>
        <fullName evidence="2">Carboxymuconolactone decarboxylase-like domain-containing protein</fullName>
    </recommendedName>
</protein>
<evidence type="ECO:0000313" key="4">
    <source>
        <dbReference type="Proteomes" id="UP000391834"/>
    </source>
</evidence>
<dbReference type="InterPro" id="IPR003779">
    <property type="entry name" value="CMD-like"/>
</dbReference>
<evidence type="ECO:0000313" key="3">
    <source>
        <dbReference type="EMBL" id="GET34990.1"/>
    </source>
</evidence>
<keyword evidence="1" id="KW-0812">Transmembrane</keyword>
<gene>
    <name evidence="3" type="ORF">PbJCM13498_38530</name>
</gene>
<dbReference type="Gene3D" id="1.20.1290.10">
    <property type="entry name" value="AhpD-like"/>
    <property type="match status" value="1"/>
</dbReference>
<dbReference type="GO" id="GO:0051920">
    <property type="term" value="F:peroxiredoxin activity"/>
    <property type="evidence" value="ECO:0007669"/>
    <property type="project" value="InterPro"/>
</dbReference>
<accession>A0A5M4B4I4</accession>
<keyword evidence="1" id="KW-1133">Transmembrane helix</keyword>
<comment type="caution">
    <text evidence="3">The sequence shown here is derived from an EMBL/GenBank/DDBJ whole genome shotgun (WGS) entry which is preliminary data.</text>
</comment>
<dbReference type="OrthoDB" id="9808310at2"/>
<sequence length="190" mass="22123">MKEFKKRIYTFQTYRKDVAGLMKAFPAFKQAKKAQRIPDDFATRIMLAVTSVNGCRYCSWFHSRQALKQGTASVEIREILEQELGQSVREEETVALLFAQHYAETNRKPDPESVKRLYDYYGKEKAEDILLNIRFIFWGNLSGNTFDAFLSRFKGERAHGSNLLFEFVFFIIHFPFLAPLLPAMKQKTGQ</sequence>
<name>A0A5M4B4I4_9BACT</name>
<proteinExistence type="predicted"/>
<dbReference type="SUPFAM" id="SSF69118">
    <property type="entry name" value="AhpD-like"/>
    <property type="match status" value="1"/>
</dbReference>